<protein>
    <recommendedName>
        <fullName evidence="2">Lcl C-terminal domain-containing protein</fullName>
    </recommendedName>
</protein>
<feature type="region of interest" description="Disordered" evidence="1">
    <location>
        <begin position="1"/>
        <end position="51"/>
    </location>
</feature>
<dbReference type="InterPro" id="IPR011460">
    <property type="entry name" value="Lcl_C"/>
</dbReference>
<dbReference type="AlphaFoldDB" id="A0A2S0VQG7"/>
<feature type="compositionally biased region" description="Low complexity" evidence="1">
    <location>
        <begin position="22"/>
        <end position="37"/>
    </location>
</feature>
<feature type="compositionally biased region" description="Basic and acidic residues" evidence="1">
    <location>
        <begin position="39"/>
        <end position="51"/>
    </location>
</feature>
<feature type="compositionally biased region" description="Polar residues" evidence="1">
    <location>
        <begin position="1"/>
        <end position="15"/>
    </location>
</feature>
<dbReference type="InterPro" id="IPR013783">
    <property type="entry name" value="Ig-like_fold"/>
</dbReference>
<evidence type="ECO:0000259" key="2">
    <source>
        <dbReference type="Pfam" id="PF07603"/>
    </source>
</evidence>
<dbReference type="Pfam" id="PF22352">
    <property type="entry name" value="K319L-like_PKD"/>
    <property type="match status" value="1"/>
</dbReference>
<reference evidence="3 4" key="1">
    <citation type="submission" date="2018-01" db="EMBL/GenBank/DDBJ databases">
        <title>Genome sequence of a Cantenovulum-like bacteria.</title>
        <authorList>
            <person name="Tan W.R."/>
            <person name="Lau N.-S."/>
            <person name="Go F."/>
            <person name="Amirul A.-A.A."/>
        </authorList>
    </citation>
    <scope>NUCLEOTIDE SEQUENCE [LARGE SCALE GENOMIC DNA]</scope>
    <source>
        <strain evidence="3 4">CCB-QB4</strain>
    </source>
</reference>
<dbReference type="EMBL" id="CP026604">
    <property type="protein sequence ID" value="AWB66463.1"/>
    <property type="molecule type" value="Genomic_DNA"/>
</dbReference>
<gene>
    <name evidence="3" type="ORF">C2869_08495</name>
</gene>
<organism evidence="3 4">
    <name type="scientific">Saccharobesus litoralis</name>
    <dbReference type="NCBI Taxonomy" id="2172099"/>
    <lineage>
        <taxon>Bacteria</taxon>
        <taxon>Pseudomonadati</taxon>
        <taxon>Pseudomonadota</taxon>
        <taxon>Gammaproteobacteria</taxon>
        <taxon>Alteromonadales</taxon>
        <taxon>Alteromonadaceae</taxon>
        <taxon>Saccharobesus</taxon>
    </lineage>
</organism>
<dbReference type="Gene3D" id="2.60.40.10">
    <property type="entry name" value="Immunoglobulins"/>
    <property type="match status" value="1"/>
</dbReference>
<evidence type="ECO:0000313" key="3">
    <source>
        <dbReference type="EMBL" id="AWB66463.1"/>
    </source>
</evidence>
<feature type="domain" description="Lcl C-terminal" evidence="2">
    <location>
        <begin position="426"/>
        <end position="544"/>
    </location>
</feature>
<sequence>MLSACGCSSGSNTQGETEDKSNSNAINSAASSPSSSAFEQEKLEQAARKSEFSTDQAELTYFDIQGEQHFVSGQQVELPAKWLGNTEASHVEYRWQQLTEFELAQLVDDQAVLSFVAPQVNHTELVIFNFSARIGAKFIQQPVRLFITPKPKSNTAESNVAPWQINLPHGLVMQPAQQKVLRPEILSQDEGLAVSAYTYLWQQVLGEPILLEQAKRETLNLKIPEDYENQLVELSLTVTNEQGISQVAYMQIDVVAPDKPPLAHAGHTLYVSGGETVILDASKTQDELPEYLEYYWLQTDDSGLDVNLNDPYQQKTKFVAPEVEQQTRLNFSLEVTDRMGQLDSALAHVVILPFNKPQNKIDRQVLAECVDFAAFNRADCQSIRQGGESANAIFGSERNIGHGWVGFSKLDEQGRPLADDAPSWHCVRDNSTGLIWQVKKANIDALLSAHHRYFWRKVDEKVKARQNLSRCRQQETCYVEDYVRWINSQNFCGLSDWRVPSVVEGMTLLHNHYRMLPKVKQNYLVPAGIRSRFWATTSSNAYSRLRVLGIDKNGQLSIGVGAYYGSHGLRLVQGHLSQ</sequence>
<evidence type="ECO:0000256" key="1">
    <source>
        <dbReference type="SAM" id="MobiDB-lite"/>
    </source>
</evidence>
<name>A0A2S0VQG7_9ALTE</name>
<accession>A0A2S0VQG7</accession>
<evidence type="ECO:0000313" key="4">
    <source>
        <dbReference type="Proteomes" id="UP000244441"/>
    </source>
</evidence>
<dbReference type="Pfam" id="PF07603">
    <property type="entry name" value="Lcl_C"/>
    <property type="match status" value="1"/>
</dbReference>
<dbReference type="Proteomes" id="UP000244441">
    <property type="component" value="Chromosome"/>
</dbReference>
<proteinExistence type="predicted"/>
<dbReference type="KEGG" id="cate:C2869_08495"/>
<keyword evidence="4" id="KW-1185">Reference proteome</keyword>